<evidence type="ECO:0000313" key="2">
    <source>
        <dbReference type="Proteomes" id="UP000050384"/>
    </source>
</evidence>
<dbReference type="EMBL" id="LJRI01001401">
    <property type="protein sequence ID" value="KPY62621.1"/>
    <property type="molecule type" value="Genomic_DNA"/>
</dbReference>
<dbReference type="Proteomes" id="UP000050384">
    <property type="component" value="Unassembled WGS sequence"/>
</dbReference>
<reference evidence="1 2" key="1">
    <citation type="submission" date="2015-09" db="EMBL/GenBank/DDBJ databases">
        <title>Genome announcement of multiple Pseudomonas syringae strains.</title>
        <authorList>
            <person name="Thakur S."/>
            <person name="Wang P.W."/>
            <person name="Gong Y."/>
            <person name="Weir B.S."/>
            <person name="Guttman D.S."/>
        </authorList>
    </citation>
    <scope>NUCLEOTIDE SEQUENCE [LARGE SCALE GENOMIC DNA]</scope>
    <source>
        <strain evidence="1 2">ICMP16929</strain>
    </source>
</reference>
<sequence length="112" mass="12105">MGVDRVAALLVHCTLQLLVELKPAAPLRGHAFAMIALLEPAPAPMLFDAPALAFGPWSQAGKRRFFLTVQPVDAVTPFGPLTRKRGLGVFCRQLPDKCETTPLAWVSATKNV</sequence>
<name>A0A0Q0FE51_PSESX</name>
<evidence type="ECO:0000313" key="1">
    <source>
        <dbReference type="EMBL" id="KPY62621.1"/>
    </source>
</evidence>
<accession>A0A0Q0FE51</accession>
<organism evidence="1 2">
    <name type="scientific">Pseudomonas syringae pv. spinaceae</name>
    <dbReference type="NCBI Taxonomy" id="264459"/>
    <lineage>
        <taxon>Bacteria</taxon>
        <taxon>Pseudomonadati</taxon>
        <taxon>Pseudomonadota</taxon>
        <taxon>Gammaproteobacteria</taxon>
        <taxon>Pseudomonadales</taxon>
        <taxon>Pseudomonadaceae</taxon>
        <taxon>Pseudomonas</taxon>
        <taxon>Pseudomonas syringae</taxon>
    </lineage>
</organism>
<proteinExistence type="predicted"/>
<gene>
    <name evidence="1" type="ORF">ALO94_200994</name>
</gene>
<protein>
    <submittedName>
        <fullName evidence="1">Peptide ABC transporter permease</fullName>
    </submittedName>
</protein>
<dbReference type="AlphaFoldDB" id="A0A0Q0FE51"/>
<comment type="caution">
    <text evidence="1">The sequence shown here is derived from an EMBL/GenBank/DDBJ whole genome shotgun (WGS) entry which is preliminary data.</text>
</comment>